<keyword evidence="2" id="KW-0238">DNA-binding</keyword>
<organism evidence="5 6">
    <name type="scientific">Acidianus manzaensis</name>
    <dbReference type="NCBI Taxonomy" id="282676"/>
    <lineage>
        <taxon>Archaea</taxon>
        <taxon>Thermoproteota</taxon>
        <taxon>Thermoprotei</taxon>
        <taxon>Sulfolobales</taxon>
        <taxon>Sulfolobaceae</taxon>
        <taxon>Acidianus</taxon>
    </lineage>
</organism>
<accession>A0A1W6JYM2</accession>
<dbReference type="GO" id="GO:0003677">
    <property type="term" value="F:DNA binding"/>
    <property type="evidence" value="ECO:0007669"/>
    <property type="project" value="UniProtKB-KW"/>
</dbReference>
<dbReference type="Proteomes" id="UP000193404">
    <property type="component" value="Chromosome"/>
</dbReference>
<reference evidence="5 6" key="1">
    <citation type="submission" date="2017-03" db="EMBL/GenBank/DDBJ databases">
        <title>Sulfur activation and transportation mechanism of thermophilic Archaea Acidianus manzaensis YN-25.</title>
        <authorList>
            <person name="Ma Y."/>
            <person name="Yang Y."/>
            <person name="Xia J."/>
        </authorList>
    </citation>
    <scope>NUCLEOTIDE SEQUENCE [LARGE SCALE GENOMIC DNA]</scope>
    <source>
        <strain evidence="5 6">YN-25</strain>
    </source>
</reference>
<dbReference type="PROSITE" id="PS51118">
    <property type="entry name" value="HTH_HXLR"/>
    <property type="match status" value="1"/>
</dbReference>
<evidence type="ECO:0000256" key="1">
    <source>
        <dbReference type="ARBA" id="ARBA00023015"/>
    </source>
</evidence>
<evidence type="ECO:0000313" key="6">
    <source>
        <dbReference type="Proteomes" id="UP000193404"/>
    </source>
</evidence>
<evidence type="ECO:0000259" key="4">
    <source>
        <dbReference type="PROSITE" id="PS51118"/>
    </source>
</evidence>
<dbReference type="SUPFAM" id="SSF46785">
    <property type="entry name" value="Winged helix' DNA-binding domain"/>
    <property type="match status" value="1"/>
</dbReference>
<sequence length="109" mass="12706">MVDCVLKEDQELCMSYNPRIFQLLTRKYTFSVLVLLDKYGALRFNEILKKIDGMTQRALSIRLKEMEEANLISRNVKNERPVTVYYNITTQGKAVKNAMLMILQLTTLI</sequence>
<gene>
    <name evidence="5" type="ORF">B6F84_04410</name>
</gene>
<dbReference type="PANTHER" id="PTHR33204">
    <property type="entry name" value="TRANSCRIPTIONAL REGULATOR, MARR FAMILY"/>
    <property type="match status" value="1"/>
</dbReference>
<evidence type="ECO:0000256" key="3">
    <source>
        <dbReference type="ARBA" id="ARBA00023163"/>
    </source>
</evidence>
<keyword evidence="1" id="KW-0805">Transcription regulation</keyword>
<proteinExistence type="predicted"/>
<dbReference type="InterPro" id="IPR036390">
    <property type="entry name" value="WH_DNA-bd_sf"/>
</dbReference>
<keyword evidence="3" id="KW-0804">Transcription</keyword>
<dbReference type="Pfam" id="PF01638">
    <property type="entry name" value="HxlR"/>
    <property type="match status" value="1"/>
</dbReference>
<dbReference type="Gene3D" id="1.10.10.10">
    <property type="entry name" value="Winged helix-like DNA-binding domain superfamily/Winged helix DNA-binding domain"/>
    <property type="match status" value="1"/>
</dbReference>
<dbReference type="EMBL" id="CP020477">
    <property type="protein sequence ID" value="ARM75347.1"/>
    <property type="molecule type" value="Genomic_DNA"/>
</dbReference>
<dbReference type="PANTHER" id="PTHR33204:SF18">
    <property type="entry name" value="TRANSCRIPTIONAL REGULATORY PROTEIN"/>
    <property type="match status" value="1"/>
</dbReference>
<dbReference type="KEGG" id="aman:B6F84_04410"/>
<dbReference type="InterPro" id="IPR002577">
    <property type="entry name" value="HTH_HxlR"/>
</dbReference>
<evidence type="ECO:0000256" key="2">
    <source>
        <dbReference type="ARBA" id="ARBA00023125"/>
    </source>
</evidence>
<dbReference type="AlphaFoldDB" id="A0A1W6JYM2"/>
<dbReference type="InterPro" id="IPR036388">
    <property type="entry name" value="WH-like_DNA-bd_sf"/>
</dbReference>
<feature type="domain" description="HTH hxlR-type" evidence="4">
    <location>
        <begin position="13"/>
        <end position="109"/>
    </location>
</feature>
<protein>
    <submittedName>
        <fullName evidence="5">HxlR family transcriptional regulator</fullName>
    </submittedName>
</protein>
<evidence type="ECO:0000313" key="5">
    <source>
        <dbReference type="EMBL" id="ARM75347.1"/>
    </source>
</evidence>
<dbReference type="OrthoDB" id="10490at2157"/>
<dbReference type="STRING" id="282676.B6F84_04410"/>
<keyword evidence="6" id="KW-1185">Reference proteome</keyword>
<name>A0A1W6JYM2_9CREN</name>